<evidence type="ECO:0000313" key="16">
    <source>
        <dbReference type="Proteomes" id="UP000800041"/>
    </source>
</evidence>
<dbReference type="SUPFAM" id="SSF53474">
    <property type="entry name" value="alpha/beta-Hydrolases"/>
    <property type="match status" value="1"/>
</dbReference>
<evidence type="ECO:0000256" key="10">
    <source>
        <dbReference type="ARBA" id="ARBA00057514"/>
    </source>
</evidence>
<dbReference type="AlphaFoldDB" id="A0A6G1GZR8"/>
<dbReference type="FunFam" id="3.40.50.1820:FF:000235">
    <property type="entry name" value="Cutinase 1"/>
    <property type="match status" value="1"/>
</dbReference>
<feature type="active site" description="Nucleophile" evidence="12">
    <location>
        <position position="125"/>
    </location>
</feature>
<keyword evidence="5 14" id="KW-0964">Secreted</keyword>
<feature type="non-terminal residue" evidence="15">
    <location>
        <position position="216"/>
    </location>
</feature>
<evidence type="ECO:0000256" key="11">
    <source>
        <dbReference type="ARBA" id="ARBA00074522"/>
    </source>
</evidence>
<dbReference type="OrthoDB" id="3225429at2759"/>
<dbReference type="PANTHER" id="PTHR48250:SF3">
    <property type="entry name" value="CUTINASE 1-RELATED"/>
    <property type="match status" value="1"/>
</dbReference>
<evidence type="ECO:0000256" key="4">
    <source>
        <dbReference type="ARBA" id="ARBA00022487"/>
    </source>
</evidence>
<evidence type="ECO:0000256" key="14">
    <source>
        <dbReference type="RuleBase" id="RU361263"/>
    </source>
</evidence>
<keyword evidence="6 14" id="KW-0732">Signal</keyword>
<dbReference type="GO" id="GO:0005576">
    <property type="term" value="C:extracellular region"/>
    <property type="evidence" value="ECO:0007669"/>
    <property type="project" value="UniProtKB-SubCell"/>
</dbReference>
<evidence type="ECO:0000313" key="15">
    <source>
        <dbReference type="EMBL" id="KAF1986287.1"/>
    </source>
</evidence>
<proteinExistence type="inferred from homology"/>
<dbReference type="SMART" id="SM01110">
    <property type="entry name" value="Cutinase"/>
    <property type="match status" value="1"/>
</dbReference>
<evidence type="ECO:0000256" key="7">
    <source>
        <dbReference type="ARBA" id="ARBA00022801"/>
    </source>
</evidence>
<evidence type="ECO:0000256" key="12">
    <source>
        <dbReference type="PIRSR" id="PIRSR611150-1"/>
    </source>
</evidence>
<evidence type="ECO:0000256" key="3">
    <source>
        <dbReference type="ARBA" id="ARBA00013095"/>
    </source>
</evidence>
<keyword evidence="7 14" id="KW-0378">Hydrolase</keyword>
<evidence type="ECO:0000256" key="9">
    <source>
        <dbReference type="ARBA" id="ARBA00034045"/>
    </source>
</evidence>
<feature type="signal peptide" evidence="14">
    <location>
        <begin position="1"/>
        <end position="16"/>
    </location>
</feature>
<evidence type="ECO:0000256" key="6">
    <source>
        <dbReference type="ARBA" id="ARBA00022729"/>
    </source>
</evidence>
<reference evidence="15" key="1">
    <citation type="journal article" date="2020" name="Stud. Mycol.">
        <title>101 Dothideomycetes genomes: a test case for predicting lifestyles and emergence of pathogens.</title>
        <authorList>
            <person name="Haridas S."/>
            <person name="Albert R."/>
            <person name="Binder M."/>
            <person name="Bloem J."/>
            <person name="Labutti K."/>
            <person name="Salamov A."/>
            <person name="Andreopoulos B."/>
            <person name="Baker S."/>
            <person name="Barry K."/>
            <person name="Bills G."/>
            <person name="Bluhm B."/>
            <person name="Cannon C."/>
            <person name="Castanera R."/>
            <person name="Culley D."/>
            <person name="Daum C."/>
            <person name="Ezra D."/>
            <person name="Gonzalez J."/>
            <person name="Henrissat B."/>
            <person name="Kuo A."/>
            <person name="Liang C."/>
            <person name="Lipzen A."/>
            <person name="Lutzoni F."/>
            <person name="Magnuson J."/>
            <person name="Mondo S."/>
            <person name="Nolan M."/>
            <person name="Ohm R."/>
            <person name="Pangilinan J."/>
            <person name="Park H.-J."/>
            <person name="Ramirez L."/>
            <person name="Alfaro M."/>
            <person name="Sun H."/>
            <person name="Tritt A."/>
            <person name="Yoshinaga Y."/>
            <person name="Zwiers L.-H."/>
            <person name="Turgeon B."/>
            <person name="Goodwin S."/>
            <person name="Spatafora J."/>
            <person name="Crous P."/>
            <person name="Grigoriev I."/>
        </authorList>
    </citation>
    <scope>NUCLEOTIDE SEQUENCE</scope>
    <source>
        <strain evidence="15">CBS 113979</strain>
    </source>
</reference>
<comment type="catalytic activity">
    <reaction evidence="9 14">
        <text>cutin + H2O = cutin monomers.</text>
        <dbReference type="EC" id="3.1.1.74"/>
    </reaction>
</comment>
<evidence type="ECO:0000256" key="5">
    <source>
        <dbReference type="ARBA" id="ARBA00022525"/>
    </source>
</evidence>
<dbReference type="InterPro" id="IPR011150">
    <property type="entry name" value="Cutinase_monf"/>
</dbReference>
<dbReference type="Proteomes" id="UP000800041">
    <property type="component" value="Unassembled WGS sequence"/>
</dbReference>
<feature type="active site" description="Proton donor/acceptor" evidence="12">
    <location>
        <position position="193"/>
    </location>
</feature>
<keyword evidence="8 13" id="KW-1015">Disulfide bond</keyword>
<comment type="function">
    <text evidence="10">Catalyzes the hydrolysis of complex carboxylic polyesters found in the cell wall of plants. Degrades cutin, a macromolecule that forms the structure of the plant cuticle. Allows pathogenic fungi to penetrate through the cuticular barrier into the host plant during the initial stage of fungal infection.</text>
</comment>
<keyword evidence="16" id="KW-1185">Reference proteome</keyword>
<evidence type="ECO:0000256" key="2">
    <source>
        <dbReference type="ARBA" id="ARBA00007534"/>
    </source>
</evidence>
<dbReference type="Pfam" id="PF01083">
    <property type="entry name" value="Cutinase"/>
    <property type="match status" value="1"/>
</dbReference>
<keyword evidence="4 14" id="KW-0719">Serine esterase</keyword>
<dbReference type="PANTHER" id="PTHR48250">
    <property type="entry name" value="CUTINASE 2-RELATED"/>
    <property type="match status" value="1"/>
</dbReference>
<protein>
    <recommendedName>
        <fullName evidence="11 14">Cutinase</fullName>
        <ecNumber evidence="3 14">3.1.1.74</ecNumber>
    </recommendedName>
</protein>
<dbReference type="EMBL" id="ML977157">
    <property type="protein sequence ID" value="KAF1986287.1"/>
    <property type="molecule type" value="Genomic_DNA"/>
</dbReference>
<dbReference type="GO" id="GO:0016052">
    <property type="term" value="P:carbohydrate catabolic process"/>
    <property type="evidence" value="ECO:0007669"/>
    <property type="project" value="TreeGrafter"/>
</dbReference>
<dbReference type="GO" id="GO:0050525">
    <property type="term" value="F:cutinase activity"/>
    <property type="evidence" value="ECO:0007669"/>
    <property type="project" value="UniProtKB-UniRule"/>
</dbReference>
<evidence type="ECO:0000256" key="8">
    <source>
        <dbReference type="ARBA" id="ARBA00023157"/>
    </source>
</evidence>
<accession>A0A6G1GZR8</accession>
<feature type="chain" id="PRO_5026371493" description="Cutinase" evidence="14">
    <location>
        <begin position="17"/>
        <end position="216"/>
    </location>
</feature>
<dbReference type="PROSITE" id="PS00155">
    <property type="entry name" value="CUTINASE_1"/>
    <property type="match status" value="1"/>
</dbReference>
<sequence length="216" mass="22494">MKFSVAVAAMAGLAAAAPHDLVERQLNSNDVENGPCQNIFLVYARGSTEVGNMGELMGPQLCNSLKRKYPNQTGCQGVGGPYRAGLMDNVSLSGTTPAAIGEASRMLNDAMTKCPNAKIVAGGYSQGSAVMMNAIRAMSPAQMERILGVIFFGYTKNAQNRGQIPGFPSDKLKVICKPSDGVCGGALLVTAGHLSYDIDGSVGQAAQFLESKIDAA</sequence>
<comment type="subcellular location">
    <subcellularLocation>
        <location evidence="1 14">Secreted</location>
    </subcellularLocation>
</comment>
<comment type="similarity">
    <text evidence="2 14">Belongs to the cutinase family.</text>
</comment>
<feature type="disulfide bond" evidence="13">
    <location>
        <begin position="176"/>
        <end position="183"/>
    </location>
</feature>
<dbReference type="EC" id="3.1.1.74" evidence="3 14"/>
<dbReference type="InterPro" id="IPR043580">
    <property type="entry name" value="CUTINASE_1"/>
</dbReference>
<feature type="active site" evidence="12">
    <location>
        <position position="180"/>
    </location>
</feature>
<name>A0A6G1GZR8_9PEZI</name>
<dbReference type="InterPro" id="IPR029058">
    <property type="entry name" value="AB_hydrolase_fold"/>
</dbReference>
<evidence type="ECO:0000256" key="1">
    <source>
        <dbReference type="ARBA" id="ARBA00004613"/>
    </source>
</evidence>
<feature type="disulfide bond" evidence="13">
    <location>
        <begin position="36"/>
        <end position="114"/>
    </location>
</feature>
<evidence type="ECO:0000256" key="13">
    <source>
        <dbReference type="PIRSR" id="PIRSR611150-2"/>
    </source>
</evidence>
<dbReference type="Gene3D" id="3.40.50.1820">
    <property type="entry name" value="alpha/beta hydrolase"/>
    <property type="match status" value="1"/>
</dbReference>
<gene>
    <name evidence="15" type="ORF">K402DRAFT_301927</name>
</gene>
<dbReference type="PRINTS" id="PR00129">
    <property type="entry name" value="CUTINASE"/>
</dbReference>
<organism evidence="15 16">
    <name type="scientific">Aulographum hederae CBS 113979</name>
    <dbReference type="NCBI Taxonomy" id="1176131"/>
    <lineage>
        <taxon>Eukaryota</taxon>
        <taxon>Fungi</taxon>
        <taxon>Dikarya</taxon>
        <taxon>Ascomycota</taxon>
        <taxon>Pezizomycotina</taxon>
        <taxon>Dothideomycetes</taxon>
        <taxon>Pleosporomycetidae</taxon>
        <taxon>Aulographales</taxon>
        <taxon>Aulographaceae</taxon>
    </lineage>
</organism>
<dbReference type="InterPro" id="IPR000675">
    <property type="entry name" value="Cutinase/axe"/>
</dbReference>